<organism evidence="2 3">
    <name type="scientific">Monascus purpureus</name>
    <name type="common">Red mold</name>
    <name type="synonym">Monascus anka</name>
    <dbReference type="NCBI Taxonomy" id="5098"/>
    <lineage>
        <taxon>Eukaryota</taxon>
        <taxon>Fungi</taxon>
        <taxon>Dikarya</taxon>
        <taxon>Ascomycota</taxon>
        <taxon>Pezizomycotina</taxon>
        <taxon>Eurotiomycetes</taxon>
        <taxon>Eurotiomycetidae</taxon>
        <taxon>Eurotiales</taxon>
        <taxon>Aspergillaceae</taxon>
        <taxon>Monascus</taxon>
    </lineage>
</organism>
<evidence type="ECO:0000313" key="3">
    <source>
        <dbReference type="Proteomes" id="UP000319663"/>
    </source>
</evidence>
<evidence type="ECO:0000256" key="1">
    <source>
        <dbReference type="SAM" id="MobiDB-lite"/>
    </source>
</evidence>
<name>A0A507QLT4_MONPU</name>
<gene>
    <name evidence="2" type="ORF">MPDQ_004321</name>
</gene>
<protein>
    <submittedName>
        <fullName evidence="2">Uncharacterized protein</fullName>
    </submittedName>
</protein>
<dbReference type="AlphaFoldDB" id="A0A507QLT4"/>
<comment type="caution">
    <text evidence="2">The sequence shown here is derived from an EMBL/GenBank/DDBJ whole genome shotgun (WGS) entry which is preliminary data.</text>
</comment>
<feature type="region of interest" description="Disordered" evidence="1">
    <location>
        <begin position="649"/>
        <end position="668"/>
    </location>
</feature>
<feature type="region of interest" description="Disordered" evidence="1">
    <location>
        <begin position="549"/>
        <end position="638"/>
    </location>
</feature>
<feature type="compositionally biased region" description="Basic and acidic residues" evidence="1">
    <location>
        <begin position="566"/>
        <end position="576"/>
    </location>
</feature>
<dbReference type="EMBL" id="VIFY01000279">
    <property type="protein sequence ID" value="TQB67937.1"/>
    <property type="molecule type" value="Genomic_DNA"/>
</dbReference>
<sequence length="777" mass="86594">MEKVVASHHSGLLGTKKLTPDLKQDCSTTARQIAYSKRVHFKIHRDTKVRSAPEMNTPVNRESKEVEVCLSVFIGGLDPPRKLNQVLFDAKISDEVFGPKKERHSVPIDDLSEGFFRFSDEHRLYLQRRLSQELRSLRTIENLASSFNEDILSRLVQECAVCRKTPAKSLVHRALSATRNGYIELAGFKEAHKLMSTIASYVTRSSSRATGDRPYVCSLAVPVCQPDGECRQIIDSKIHERINSILDRGIESPSLEESHNKTAHSSEVSIISYASEDWLAESVEWLYSHDNPASCRNATKERVHEIGVTIFVGRPRLQVDDPPDRGRLSCLAFTSKWPASVIPNANKTAADHAVDFCHIVSFHETDILKSAQYRCAICSELVAARSLVHRPIAFYRSNADNALGERLRGLVMKIFQYVQGRWKFPETSAALGYKDEAHIFDFVVPICETGTICEDAARMAAREFIQLLSPRGFLPAFPGLDPDSDLYKYDMEEPLCDRETVANPVKKIGPGGLMTEKADRGENPAAGELTITKLRYWHEICFTEEEAQKVFSKGGGNNPTEEETETDKVEDNEAKRTRPKKPGKKKSGKMKPGKMKSGEGNSAASKVGEQSEPKDEDESDSESDTYSEINSDKVAVTQSNADIDVYGAETNTSHEDEQVNSSSGAEGEGEEMICIYSSNDVSEPLVFVTHHGDGDPDHGQQRVKKLIDAGVDRQLLFKPLLSLNFWLASEAVRRERARFEVAASAAQNEANSYVGQRPSQVAERDFAAKVFEDMLVQ</sequence>
<dbReference type="Proteomes" id="UP000319663">
    <property type="component" value="Unassembled WGS sequence"/>
</dbReference>
<dbReference type="OrthoDB" id="4186247at2759"/>
<proteinExistence type="predicted"/>
<reference evidence="2 3" key="1">
    <citation type="submission" date="2019-06" db="EMBL/GenBank/DDBJ databases">
        <title>Wine fermentation using esterase from Monascus purpureus.</title>
        <authorList>
            <person name="Geng C."/>
            <person name="Zhang Y."/>
        </authorList>
    </citation>
    <scope>NUCLEOTIDE SEQUENCE [LARGE SCALE GENOMIC DNA]</scope>
    <source>
        <strain evidence="2">HQ1</strain>
    </source>
</reference>
<keyword evidence="3" id="KW-1185">Reference proteome</keyword>
<accession>A0A507QLT4</accession>
<feature type="compositionally biased region" description="Basic residues" evidence="1">
    <location>
        <begin position="577"/>
        <end position="594"/>
    </location>
</feature>
<evidence type="ECO:0000313" key="2">
    <source>
        <dbReference type="EMBL" id="TQB67937.1"/>
    </source>
</evidence>
<feature type="compositionally biased region" description="Acidic residues" evidence="1">
    <location>
        <begin position="614"/>
        <end position="625"/>
    </location>
</feature>